<gene>
    <name evidence="1" type="ORF">ACFOMF_15465</name>
</gene>
<dbReference type="PIRSF" id="PIRSF028200">
    <property type="entry name" value="UCP028200"/>
    <property type="match status" value="1"/>
</dbReference>
<evidence type="ECO:0000313" key="1">
    <source>
        <dbReference type="EMBL" id="MFC3609179.1"/>
    </source>
</evidence>
<keyword evidence="1" id="KW-0449">Lipoprotein</keyword>
<organism evidence="1 2">
    <name type="scientific">Stutzerimonas tarimensis</name>
    <dbReference type="NCBI Taxonomy" id="1507735"/>
    <lineage>
        <taxon>Bacteria</taxon>
        <taxon>Pseudomonadati</taxon>
        <taxon>Pseudomonadota</taxon>
        <taxon>Gammaproteobacteria</taxon>
        <taxon>Pseudomonadales</taxon>
        <taxon>Pseudomonadaceae</taxon>
        <taxon>Stutzerimonas</taxon>
    </lineage>
</organism>
<comment type="caution">
    <text evidence="1">The sequence shown here is derived from an EMBL/GenBank/DDBJ whole genome shotgun (WGS) entry which is preliminary data.</text>
</comment>
<proteinExistence type="predicted"/>
<dbReference type="Pfam" id="PF19795">
    <property type="entry name" value="DUF6279"/>
    <property type="match status" value="1"/>
</dbReference>
<accession>A0ABV7T7J6</accession>
<protein>
    <submittedName>
        <fullName evidence="1">DUF6279 family lipoprotein</fullName>
    </submittedName>
</protein>
<name>A0ABV7T7J6_9GAMM</name>
<sequence length="284" mass="33413">MALPGRTTCTTVVITLLVVLLLSACSRITLGYRNLHLIVPWTLRDYVSLSGDQQRELRARLREQRAWHCQTLMPEHLEWLDRLQTERFDEASLRQRYQEGQAAVDRIAVQVTPPIIDLLRSLSDRQVRDIRQALGERQQERAEKYLQPSLERQLEERAERMTERATDWFGSLGNAQRQRIEEWAQSLGDSNMRWVANRARWEEALIATLAQRHADDFPARMTTLIQDRQAFWTDEYRRSQPRNEQAGLRLAVDLYALADERQRRHLINEIRTLRNDLTGLDCLD</sequence>
<dbReference type="PROSITE" id="PS51257">
    <property type="entry name" value="PROKAR_LIPOPROTEIN"/>
    <property type="match status" value="1"/>
</dbReference>
<reference evidence="2" key="1">
    <citation type="journal article" date="2019" name="Int. J. Syst. Evol. Microbiol.">
        <title>The Global Catalogue of Microorganisms (GCM) 10K type strain sequencing project: providing services to taxonomists for standard genome sequencing and annotation.</title>
        <authorList>
            <consortium name="The Broad Institute Genomics Platform"/>
            <consortium name="The Broad Institute Genome Sequencing Center for Infectious Disease"/>
            <person name="Wu L."/>
            <person name="Ma J."/>
        </authorList>
    </citation>
    <scope>NUCLEOTIDE SEQUENCE [LARGE SCALE GENOMIC DNA]</scope>
    <source>
        <strain evidence="2">KCTC 42447</strain>
    </source>
</reference>
<evidence type="ECO:0000313" key="2">
    <source>
        <dbReference type="Proteomes" id="UP001595630"/>
    </source>
</evidence>
<dbReference type="InterPro" id="IPR016875">
    <property type="entry name" value="UCP028200"/>
</dbReference>
<dbReference type="EMBL" id="JBHRXZ010000024">
    <property type="protein sequence ID" value="MFC3609179.1"/>
    <property type="molecule type" value="Genomic_DNA"/>
</dbReference>
<keyword evidence="2" id="KW-1185">Reference proteome</keyword>
<dbReference type="RefSeq" id="WP_386366497.1">
    <property type="nucleotide sequence ID" value="NZ_JBHRXZ010000024.1"/>
</dbReference>
<dbReference type="Proteomes" id="UP001595630">
    <property type="component" value="Unassembled WGS sequence"/>
</dbReference>